<dbReference type="EMBL" id="LVKK01000022">
    <property type="protein sequence ID" value="OAG41589.1"/>
    <property type="molecule type" value="Genomic_DNA"/>
</dbReference>
<evidence type="ECO:0000256" key="6">
    <source>
        <dbReference type="ARBA" id="ARBA00023027"/>
    </source>
</evidence>
<dbReference type="InterPro" id="IPR011032">
    <property type="entry name" value="GroES-like_sf"/>
</dbReference>
<dbReference type="CDD" id="cd08297">
    <property type="entry name" value="CAD3"/>
    <property type="match status" value="1"/>
</dbReference>
<feature type="domain" description="Enoyl reductase (ER)" evidence="10">
    <location>
        <begin position="19"/>
        <end position="369"/>
    </location>
</feature>
<evidence type="ECO:0000256" key="5">
    <source>
        <dbReference type="ARBA" id="ARBA00023002"/>
    </source>
</evidence>
<dbReference type="Pfam" id="PF08240">
    <property type="entry name" value="ADH_N"/>
    <property type="match status" value="1"/>
</dbReference>
<dbReference type="FunFam" id="3.40.50.720:FF:000039">
    <property type="entry name" value="Alcohol dehydrogenase AdhP"/>
    <property type="match status" value="1"/>
</dbReference>
<evidence type="ECO:0000259" key="11">
    <source>
        <dbReference type="SMART" id="SM00906"/>
    </source>
</evidence>
<dbReference type="GO" id="GO:0006351">
    <property type="term" value="P:DNA-templated transcription"/>
    <property type="evidence" value="ECO:0007669"/>
    <property type="project" value="InterPro"/>
</dbReference>
<evidence type="ECO:0000313" key="12">
    <source>
        <dbReference type="EMBL" id="OAG41589.1"/>
    </source>
</evidence>
<dbReference type="OrthoDB" id="1924787at2759"/>
<evidence type="ECO:0000256" key="7">
    <source>
        <dbReference type="ARBA" id="ARBA00023242"/>
    </source>
</evidence>
<keyword evidence="13" id="KW-1185">Reference proteome</keyword>
<dbReference type="InterPro" id="IPR036291">
    <property type="entry name" value="NAD(P)-bd_dom_sf"/>
</dbReference>
<evidence type="ECO:0000256" key="1">
    <source>
        <dbReference type="ARBA" id="ARBA00001947"/>
    </source>
</evidence>
<reference evidence="12 13" key="1">
    <citation type="submission" date="2016-03" db="EMBL/GenBank/DDBJ databases">
        <title>Draft genome sequence of the Fonsecaea monophora CBS 269.37.</title>
        <authorList>
            <person name="Bombassaro A."/>
            <person name="Vinicius W.A."/>
            <person name="De Hoog S."/>
            <person name="Sun J."/>
            <person name="Souza E.M."/>
            <person name="Raittz R.T."/>
            <person name="Costa F."/>
            <person name="Leao A.C."/>
            <person name="Tadra-Sfeir M.Z."/>
            <person name="Baura V."/>
            <person name="Balsanelli E."/>
            <person name="Pedrosa F.O."/>
            <person name="Moreno L.F."/>
            <person name="Steffens M.B."/>
            <person name="Xi L."/>
            <person name="Bocca A.L."/>
            <person name="Felipe M.S."/>
            <person name="Teixeira M."/>
            <person name="Telles Filho F.Q."/>
            <person name="Azevedo C.M."/>
            <person name="Gomes R."/>
            <person name="Vicente V.A."/>
        </authorList>
    </citation>
    <scope>NUCLEOTIDE SEQUENCE [LARGE SCALE GENOMIC DNA]</scope>
    <source>
        <strain evidence="12 13">CBS 269.37</strain>
    </source>
</reference>
<keyword evidence="5" id="KW-0560">Oxidoreductase</keyword>
<dbReference type="GeneID" id="34599223"/>
<dbReference type="InterPro" id="IPR013149">
    <property type="entry name" value="ADH-like_C"/>
</dbReference>
<dbReference type="InterPro" id="IPR020843">
    <property type="entry name" value="ER"/>
</dbReference>
<feature type="region of interest" description="Disordered" evidence="9">
    <location>
        <begin position="851"/>
        <end position="889"/>
    </location>
</feature>
<comment type="similarity">
    <text evidence="2 8">Belongs to the zinc-containing alcohol dehydrogenase family.</text>
</comment>
<dbReference type="Proteomes" id="UP000077002">
    <property type="component" value="Unassembled WGS sequence"/>
</dbReference>
<name>A0A177FEF8_9EURO</name>
<dbReference type="CDD" id="cd12148">
    <property type="entry name" value="fungal_TF_MHR"/>
    <property type="match status" value="1"/>
</dbReference>
<dbReference type="PANTHER" id="PTHR42940">
    <property type="entry name" value="ALCOHOL DEHYDROGENASE 1-RELATED"/>
    <property type="match status" value="1"/>
</dbReference>
<comment type="caution">
    <text evidence="12">The sequence shown here is derived from an EMBL/GenBank/DDBJ whole genome shotgun (WGS) entry which is preliminary data.</text>
</comment>
<evidence type="ECO:0000313" key="13">
    <source>
        <dbReference type="Proteomes" id="UP000077002"/>
    </source>
</evidence>
<dbReference type="Pfam" id="PF04082">
    <property type="entry name" value="Fungal_trans"/>
    <property type="match status" value="1"/>
</dbReference>
<keyword evidence="6" id="KW-0520">NAD</keyword>
<dbReference type="GO" id="GO:0003677">
    <property type="term" value="F:DNA binding"/>
    <property type="evidence" value="ECO:0007669"/>
    <property type="project" value="InterPro"/>
</dbReference>
<sequence>MADVEIPQNCIAGCVEDAGQSFRLILDHVPVPRPGPDEILLKLDASGICYSDIHYMLEDLPTPRLADYGLRSPGHEGIGSVVSLGSNVKDWKIGDRGGVKPIWDACMNCELCWDGRETYCPKAIHTGCMKTGTYQQYILSPAKYTTRIPPELKSAEAAPLMCAGSTMYRSIKESGLKPQQWACILGAGGGVGHLGIQIAKAMGLRVIGIDGGPEKEKMCMKLGCHAFVDFSKVQNIPEEVVRLTDGKGAHGVFVTATSPKAYTMGIEMLRIGGVLMCVGLPPFGTAVAGGDPALFIGKNIRVTGTQVGSMKDTHDVLDLAVRLRKKTRRAPDRGPILGASDLVNQSELWPGVLLETGDEIRKLGDRSVIELPDYVQPAPGWLWTDEFQYLSSKGAFRMPPPPLLRELISAYVEWVHPVCPIVETRVVDSVLALSDHPKISLLLLQALIYAGSVFIEEGKLRLFGLADRFTAQTVFFERVKLLFDFNYECDRLCLLQTTILMSFSQDWSRPLKDSRYYLNLAHSIALLMGLSEEDTYSKYRPDINHRLRRIWWSLYCRDKFVAISTMQPPLIKEADFHVDPPMLPANNLAPTGALSTFQESFRPGQDNDPELETDECQFTLPFVEQTRLCLQIGRVLDDLYYPVSVFTEPSHTGVLLTARPVPQATVRALQQSLTIWWGNLEHPLRLNLLDMDGEIPMEPYQKRRIIHGGLLSMFYFATSMALHRWPTMLMSIPGNPLSEGQSCNHLSLESDSHMILHVWNILSSIDVDKVVGLGGHLCVIEAINILGIARHGQNHPFLSAARIKDMRMCLQTLKIVENVCQGIQDARSTLEAILGQAEQRYSRLITFTFTSSPPVSERTSCTSPPQEEEGEDKIDLSDVGPQATDFCTSGESVWLGESPVRF</sequence>
<dbReference type="Pfam" id="PF00107">
    <property type="entry name" value="ADH_zinc_N"/>
    <property type="match status" value="1"/>
</dbReference>
<dbReference type="AlphaFoldDB" id="A0A177FEF8"/>
<evidence type="ECO:0000259" key="10">
    <source>
        <dbReference type="SMART" id="SM00829"/>
    </source>
</evidence>
<dbReference type="SUPFAM" id="SSF51735">
    <property type="entry name" value="NAD(P)-binding Rossmann-fold domains"/>
    <property type="match status" value="1"/>
</dbReference>
<proteinExistence type="inferred from homology"/>
<keyword evidence="4 8" id="KW-0862">Zinc</keyword>
<evidence type="ECO:0000256" key="8">
    <source>
        <dbReference type="RuleBase" id="RU361277"/>
    </source>
</evidence>
<evidence type="ECO:0000256" key="3">
    <source>
        <dbReference type="ARBA" id="ARBA00022723"/>
    </source>
</evidence>
<accession>A0A177FEF8</accession>
<evidence type="ECO:0000256" key="4">
    <source>
        <dbReference type="ARBA" id="ARBA00022833"/>
    </source>
</evidence>
<gene>
    <name evidence="12" type="ORF">AYO21_04053</name>
</gene>
<evidence type="ECO:0008006" key="14">
    <source>
        <dbReference type="Google" id="ProtNLM"/>
    </source>
</evidence>
<dbReference type="Gene3D" id="3.90.180.10">
    <property type="entry name" value="Medium-chain alcohol dehydrogenases, catalytic domain"/>
    <property type="match status" value="1"/>
</dbReference>
<dbReference type="SUPFAM" id="SSF50129">
    <property type="entry name" value="GroES-like"/>
    <property type="match status" value="1"/>
</dbReference>
<evidence type="ECO:0000256" key="9">
    <source>
        <dbReference type="SAM" id="MobiDB-lite"/>
    </source>
</evidence>
<dbReference type="GO" id="GO:0005737">
    <property type="term" value="C:cytoplasm"/>
    <property type="evidence" value="ECO:0007669"/>
    <property type="project" value="TreeGrafter"/>
</dbReference>
<keyword evidence="7" id="KW-0539">Nucleus</keyword>
<dbReference type="Gene3D" id="3.40.50.720">
    <property type="entry name" value="NAD(P)-binding Rossmann-like Domain"/>
    <property type="match status" value="1"/>
</dbReference>
<dbReference type="InterPro" id="IPR002328">
    <property type="entry name" value="ADH_Zn_CS"/>
</dbReference>
<comment type="cofactor">
    <cofactor evidence="1 8">
        <name>Zn(2+)</name>
        <dbReference type="ChEBI" id="CHEBI:29105"/>
    </cofactor>
</comment>
<dbReference type="InterPro" id="IPR007219">
    <property type="entry name" value="XnlR_reg_dom"/>
</dbReference>
<feature type="compositionally biased region" description="Polar residues" evidence="9">
    <location>
        <begin position="851"/>
        <end position="865"/>
    </location>
</feature>
<dbReference type="RefSeq" id="XP_022513541.1">
    <property type="nucleotide sequence ID" value="XM_022654026.1"/>
</dbReference>
<dbReference type="GO" id="GO:0008270">
    <property type="term" value="F:zinc ion binding"/>
    <property type="evidence" value="ECO:0007669"/>
    <property type="project" value="InterPro"/>
</dbReference>
<protein>
    <recommendedName>
        <fullName evidence="14">Enoyl reductase (ER) domain-containing protein</fullName>
    </recommendedName>
</protein>
<dbReference type="SMART" id="SM00906">
    <property type="entry name" value="Fungal_trans"/>
    <property type="match status" value="1"/>
</dbReference>
<feature type="domain" description="Xylanolytic transcriptional activator regulatory" evidence="11">
    <location>
        <begin position="514"/>
        <end position="587"/>
    </location>
</feature>
<keyword evidence="3 8" id="KW-0479">Metal-binding</keyword>
<evidence type="ECO:0000256" key="2">
    <source>
        <dbReference type="ARBA" id="ARBA00008072"/>
    </source>
</evidence>
<dbReference type="PROSITE" id="PS00059">
    <property type="entry name" value="ADH_ZINC"/>
    <property type="match status" value="1"/>
</dbReference>
<dbReference type="InterPro" id="IPR013154">
    <property type="entry name" value="ADH-like_N"/>
</dbReference>
<dbReference type="GO" id="GO:0004022">
    <property type="term" value="F:alcohol dehydrogenase (NAD+) activity"/>
    <property type="evidence" value="ECO:0007669"/>
    <property type="project" value="TreeGrafter"/>
</dbReference>
<dbReference type="PANTHER" id="PTHR42940:SF1">
    <property type="entry name" value="ENOYL REDUCTASE (ER) DOMAIN-CONTAINING PROTEIN"/>
    <property type="match status" value="1"/>
</dbReference>
<dbReference type="SMART" id="SM00829">
    <property type="entry name" value="PKS_ER"/>
    <property type="match status" value="1"/>
</dbReference>
<organism evidence="12 13">
    <name type="scientific">Fonsecaea monophora</name>
    <dbReference type="NCBI Taxonomy" id="254056"/>
    <lineage>
        <taxon>Eukaryota</taxon>
        <taxon>Fungi</taxon>
        <taxon>Dikarya</taxon>
        <taxon>Ascomycota</taxon>
        <taxon>Pezizomycotina</taxon>
        <taxon>Eurotiomycetes</taxon>
        <taxon>Chaetothyriomycetidae</taxon>
        <taxon>Chaetothyriales</taxon>
        <taxon>Herpotrichiellaceae</taxon>
        <taxon>Fonsecaea</taxon>
    </lineage>
</organism>